<evidence type="ECO:0000256" key="10">
    <source>
        <dbReference type="ARBA" id="ARBA00023054"/>
    </source>
</evidence>
<feature type="domain" description="RRM" evidence="17">
    <location>
        <begin position="167"/>
        <end position="246"/>
    </location>
</feature>
<dbReference type="CDD" id="cd12228">
    <property type="entry name" value="RRM_ENOX"/>
    <property type="match status" value="1"/>
</dbReference>
<dbReference type="Pfam" id="PF23267">
    <property type="entry name" value="ENOX1"/>
    <property type="match status" value="1"/>
</dbReference>
<evidence type="ECO:0000256" key="4">
    <source>
        <dbReference type="ARBA" id="ARBA00022475"/>
    </source>
</evidence>
<keyword evidence="6" id="KW-0249">Electron transport</keyword>
<dbReference type="GO" id="GO:0007624">
    <property type="term" value="P:ultradian rhythm"/>
    <property type="evidence" value="ECO:0007669"/>
    <property type="project" value="InterPro"/>
</dbReference>
<dbReference type="InterPro" id="IPR038876">
    <property type="entry name" value="ENOX"/>
</dbReference>
<dbReference type="FunFam" id="3.30.70.330:FF:000083">
    <property type="entry name" value="Putative ecto-NOX disulfide-thiol exchanger 1"/>
    <property type="match status" value="1"/>
</dbReference>
<feature type="region of interest" description="Disordered" evidence="16">
    <location>
        <begin position="425"/>
        <end position="459"/>
    </location>
</feature>
<dbReference type="GeneID" id="117541056"/>
<name>A0A6P8TJ09_GYMAC</name>
<dbReference type="InterPro" id="IPR000504">
    <property type="entry name" value="RRM_dom"/>
</dbReference>
<dbReference type="RefSeq" id="XP_034064001.1">
    <property type="nucleotide sequence ID" value="XM_034208110.1"/>
</dbReference>
<keyword evidence="9" id="KW-0520">NAD</keyword>
<evidence type="ECO:0000256" key="2">
    <source>
        <dbReference type="ARBA" id="ARBA00004239"/>
    </source>
</evidence>
<proteinExistence type="inferred from homology"/>
<dbReference type="SUPFAM" id="SSF54928">
    <property type="entry name" value="RNA-binding domain, RBD"/>
    <property type="match status" value="1"/>
</dbReference>
<evidence type="ECO:0000256" key="1">
    <source>
        <dbReference type="ARBA" id="ARBA00004236"/>
    </source>
</evidence>
<keyword evidence="18" id="KW-1185">Reference proteome</keyword>
<dbReference type="Gene3D" id="3.30.70.330">
    <property type="match status" value="1"/>
</dbReference>
<dbReference type="InterPro" id="IPR012677">
    <property type="entry name" value="Nucleotide-bd_a/b_plait_sf"/>
</dbReference>
<dbReference type="Pfam" id="PF00076">
    <property type="entry name" value="RRM_1"/>
    <property type="match status" value="1"/>
</dbReference>
<dbReference type="GO" id="GO:0003723">
    <property type="term" value="F:RNA binding"/>
    <property type="evidence" value="ECO:0007669"/>
    <property type="project" value="UniProtKB-UniRule"/>
</dbReference>
<dbReference type="InterPro" id="IPR034140">
    <property type="entry name" value="ENOX_RRM"/>
</dbReference>
<evidence type="ECO:0000256" key="15">
    <source>
        <dbReference type="SAM" id="Coils"/>
    </source>
</evidence>
<dbReference type="PROSITE" id="PS50102">
    <property type="entry name" value="RRM"/>
    <property type="match status" value="1"/>
</dbReference>
<keyword evidence="7" id="KW-0560">Oxidoreductase</keyword>
<keyword evidence="10 15" id="KW-0175">Coiled coil</keyword>
<dbReference type="GO" id="GO:0005576">
    <property type="term" value="C:extracellular region"/>
    <property type="evidence" value="ECO:0007669"/>
    <property type="project" value="UniProtKB-SubCell"/>
</dbReference>
<comment type="subcellular location">
    <subcellularLocation>
        <location evidence="1">Cell membrane</location>
    </subcellularLocation>
    <subcellularLocation>
        <location evidence="2">Secreted</location>
        <location evidence="2">Extracellular space</location>
    </subcellularLocation>
</comment>
<gene>
    <name evidence="19" type="primary">LOC117541056</name>
</gene>
<organism evidence="18 19">
    <name type="scientific">Gymnodraco acuticeps</name>
    <name type="common">Antarctic dragonfish</name>
    <dbReference type="NCBI Taxonomy" id="8218"/>
    <lineage>
        <taxon>Eukaryota</taxon>
        <taxon>Metazoa</taxon>
        <taxon>Chordata</taxon>
        <taxon>Craniata</taxon>
        <taxon>Vertebrata</taxon>
        <taxon>Euteleostomi</taxon>
        <taxon>Actinopterygii</taxon>
        <taxon>Neopterygii</taxon>
        <taxon>Teleostei</taxon>
        <taxon>Neoteleostei</taxon>
        <taxon>Acanthomorphata</taxon>
        <taxon>Eupercaria</taxon>
        <taxon>Perciformes</taxon>
        <taxon>Notothenioidei</taxon>
        <taxon>Bathydraconidae</taxon>
        <taxon>Gymnodraco</taxon>
    </lineage>
</organism>
<accession>A0A6P8TJ09</accession>
<evidence type="ECO:0000256" key="5">
    <source>
        <dbReference type="ARBA" id="ARBA00022525"/>
    </source>
</evidence>
<evidence type="ECO:0000256" key="7">
    <source>
        <dbReference type="ARBA" id="ARBA00023002"/>
    </source>
</evidence>
<evidence type="ECO:0000256" key="16">
    <source>
        <dbReference type="SAM" id="MobiDB-lite"/>
    </source>
</evidence>
<evidence type="ECO:0000256" key="11">
    <source>
        <dbReference type="ARBA" id="ARBA00023108"/>
    </source>
</evidence>
<keyword evidence="12" id="KW-0472">Membrane</keyword>
<dbReference type="PANTHER" id="PTHR16001">
    <property type="entry name" value="ECTO-NOX DISULFIDE-THIOL EXCHANGER"/>
    <property type="match status" value="1"/>
</dbReference>
<evidence type="ECO:0000256" key="12">
    <source>
        <dbReference type="ARBA" id="ARBA00023136"/>
    </source>
</evidence>
<evidence type="ECO:0000256" key="8">
    <source>
        <dbReference type="ARBA" id="ARBA00023008"/>
    </source>
</evidence>
<dbReference type="GO" id="GO:0009897">
    <property type="term" value="C:external side of plasma membrane"/>
    <property type="evidence" value="ECO:0007669"/>
    <property type="project" value="InterPro"/>
</dbReference>
<feature type="compositionally biased region" description="Acidic residues" evidence="16">
    <location>
        <begin position="425"/>
        <end position="434"/>
    </location>
</feature>
<keyword evidence="14" id="KW-0694">RNA-binding</keyword>
<feature type="region of interest" description="Disordered" evidence="16">
    <location>
        <begin position="22"/>
        <end position="48"/>
    </location>
</feature>
<reference evidence="19" key="1">
    <citation type="submission" date="2025-08" db="UniProtKB">
        <authorList>
            <consortium name="RefSeq"/>
        </authorList>
    </citation>
    <scope>IDENTIFICATION</scope>
</reference>
<feature type="region of interest" description="Disordered" evidence="16">
    <location>
        <begin position="546"/>
        <end position="598"/>
    </location>
</feature>
<feature type="coiled-coil region" evidence="15">
    <location>
        <begin position="339"/>
        <end position="366"/>
    </location>
</feature>
<dbReference type="InterPro" id="IPR056611">
    <property type="entry name" value="ENOX1/2_dom"/>
</dbReference>
<evidence type="ECO:0000256" key="14">
    <source>
        <dbReference type="PROSITE-ProRule" id="PRU00176"/>
    </source>
</evidence>
<dbReference type="SMART" id="SM00360">
    <property type="entry name" value="RRM"/>
    <property type="match status" value="1"/>
</dbReference>
<dbReference type="PANTHER" id="PTHR16001:SF7">
    <property type="entry name" value="ECTO-NOX DISULFIDE-THIOL EXCHANGER 2"/>
    <property type="match status" value="1"/>
</dbReference>
<feature type="compositionally biased region" description="Polar residues" evidence="16">
    <location>
        <begin position="26"/>
        <end position="43"/>
    </location>
</feature>
<evidence type="ECO:0000256" key="3">
    <source>
        <dbReference type="ARBA" id="ARBA00022448"/>
    </source>
</evidence>
<dbReference type="Proteomes" id="UP000515161">
    <property type="component" value="Unplaced"/>
</dbReference>
<keyword evidence="11" id="KW-0090">Biological rhythms</keyword>
<feature type="compositionally biased region" description="Polar residues" evidence="16">
    <location>
        <begin position="547"/>
        <end position="560"/>
    </location>
</feature>
<dbReference type="GO" id="GO:0016491">
    <property type="term" value="F:oxidoreductase activity"/>
    <property type="evidence" value="ECO:0007669"/>
    <property type="project" value="UniProtKB-KW"/>
</dbReference>
<comment type="similarity">
    <text evidence="13">Belongs to the ENOX family.</text>
</comment>
<dbReference type="InterPro" id="IPR035979">
    <property type="entry name" value="RBD_domain_sf"/>
</dbReference>
<feature type="compositionally biased region" description="Polar residues" evidence="16">
    <location>
        <begin position="568"/>
        <end position="584"/>
    </location>
</feature>
<evidence type="ECO:0000259" key="17">
    <source>
        <dbReference type="PROSITE" id="PS50102"/>
    </source>
</evidence>
<keyword evidence="5" id="KW-0964">Secreted</keyword>
<dbReference type="AlphaFoldDB" id="A0A6P8TJ09"/>
<evidence type="ECO:0000256" key="13">
    <source>
        <dbReference type="ARBA" id="ARBA00061134"/>
    </source>
</evidence>
<evidence type="ECO:0000256" key="6">
    <source>
        <dbReference type="ARBA" id="ARBA00022982"/>
    </source>
</evidence>
<keyword evidence="3" id="KW-0813">Transport</keyword>
<keyword evidence="8" id="KW-0186">Copper</keyword>
<evidence type="ECO:0000313" key="18">
    <source>
        <dbReference type="Proteomes" id="UP000515161"/>
    </source>
</evidence>
<protein>
    <submittedName>
        <fullName evidence="19">Ecto-NOX disulfide-thiol exchanger 2-like isoform X2</fullName>
    </submittedName>
</protein>
<evidence type="ECO:0000313" key="19">
    <source>
        <dbReference type="RefSeq" id="XP_034064001.1"/>
    </source>
</evidence>
<sequence length="680" mass="76784">MFLLQYTGLSALPFDPTAGNDPLHFGSSNGPLTESPSLENTAENSKKRKITGLTSDANMNMAPNSMAMPMSDPSIWTQAMSSLGMPPLNMTGQQLIPDFDPSLGLMTGITPINPMMPGLGLAHPPLSQDAPVVKEIIHCNSCTLFPPNHSLTDLLPPATRERPPGCKTVFVGGLPENFTEQLIVEVFGQCGDIAAIRKSKKNFCHIRFVEEFTVDKALLLSGYRIRLGSSTDKKDSGRLHVDFAQARDDLYEWECHQRMLAREERHRRKIEEDLFRPPSPPPIAHYSEHECSELGDRIKEDGKFPEAVRVLLTWLERGEVNRRNANNFYSMIQASNGHIRRLTGEKSQHENEVEEAKDKFKTAMVTILGQFEQIVSVFHAASKQKAWDHFSKAQRKNLDLWRTQVEKIRNMHNEQLMGIRGEEEMEMSDDDMEDCSATNSKDSEDSGVSQAEALKEENDSLRCQLDAYRNEVELLKQEQGKNQPMISEEDNTRSQQLSFLQQALQGMQKQLLRMRDELMEREVELQKSIEEKQQLKNQIHDLKSGLHNLQPTHTSQPETLNQDHRWSEQSANQDVTASSVVSCSQDKEALPEKNPLSPVNSERDALLIGIISTFLNVHPFGASMEYICSYLQRLDTKINTSEVEALLSRLPCTFRQELSGVGASLEKRWSFCGFQGIKST</sequence>
<evidence type="ECO:0000256" key="9">
    <source>
        <dbReference type="ARBA" id="ARBA00023027"/>
    </source>
</evidence>
<keyword evidence="4" id="KW-1003">Cell membrane</keyword>